<dbReference type="Gene3D" id="1.20.141.10">
    <property type="entry name" value="Chitosanase, subunit A, domain 1"/>
    <property type="match status" value="1"/>
</dbReference>
<name>A0A8S5QCT7_9CAUD</name>
<sequence length="184" mass="20604">MAKIQPLADFILSFEGGYVNHPNDKGGPTNMGVTLKTWQTQGYDKNNDGRIDAKDVKLITKADAISILRRCYWNRWKADGIKDQSIANILVDWLWLSGTPGITLVQAMLGVTADGIVGSKTLKALNAQPPKQFFERIKARRKQYIARVFAKRPSQKEFEAGWLRRLNAISYGSLITNGGMEISF</sequence>
<dbReference type="InterPro" id="IPR018247">
    <property type="entry name" value="EF_Hand_1_Ca_BS"/>
</dbReference>
<dbReference type="PROSITE" id="PS00018">
    <property type="entry name" value="EF_HAND_1"/>
    <property type="match status" value="1"/>
</dbReference>
<evidence type="ECO:0000259" key="2">
    <source>
        <dbReference type="Pfam" id="PF09374"/>
    </source>
</evidence>
<protein>
    <submittedName>
        <fullName evidence="3">Lysozyme</fullName>
    </submittedName>
</protein>
<reference evidence="3" key="1">
    <citation type="journal article" date="2021" name="Proc. Natl. Acad. Sci. U.S.A.">
        <title>A Catalog of Tens of Thousands of Viruses from Human Metagenomes Reveals Hidden Associations with Chronic Diseases.</title>
        <authorList>
            <person name="Tisza M.J."/>
            <person name="Buck C.B."/>
        </authorList>
    </citation>
    <scope>NUCLEOTIDE SEQUENCE</scope>
    <source>
        <strain evidence="3">Ctbvd11</strain>
    </source>
</reference>
<dbReference type="InterPro" id="IPR018537">
    <property type="entry name" value="Peptidoglycan-bd_3"/>
</dbReference>
<dbReference type="EMBL" id="BK015636">
    <property type="protein sequence ID" value="DAE17079.1"/>
    <property type="molecule type" value="Genomic_DNA"/>
</dbReference>
<dbReference type="Pfam" id="PF05838">
    <property type="entry name" value="Glyco_hydro_108"/>
    <property type="match status" value="1"/>
</dbReference>
<feature type="domain" description="Peptidoglycan binding" evidence="2">
    <location>
        <begin position="102"/>
        <end position="166"/>
    </location>
</feature>
<dbReference type="InterPro" id="IPR008565">
    <property type="entry name" value="TtsA-like_GH18_dom"/>
</dbReference>
<feature type="domain" description="TtsA-like Glycoside hydrolase family 108" evidence="1">
    <location>
        <begin position="9"/>
        <end position="98"/>
    </location>
</feature>
<evidence type="ECO:0000313" key="3">
    <source>
        <dbReference type="EMBL" id="DAE17079.1"/>
    </source>
</evidence>
<dbReference type="SUPFAM" id="SSF53955">
    <property type="entry name" value="Lysozyme-like"/>
    <property type="match status" value="1"/>
</dbReference>
<evidence type="ECO:0000259" key="1">
    <source>
        <dbReference type="Pfam" id="PF05838"/>
    </source>
</evidence>
<dbReference type="Pfam" id="PF09374">
    <property type="entry name" value="PG_binding_3"/>
    <property type="match status" value="1"/>
</dbReference>
<organism evidence="3">
    <name type="scientific">Siphoviridae sp. ctbvd11</name>
    <dbReference type="NCBI Taxonomy" id="2825567"/>
    <lineage>
        <taxon>Viruses</taxon>
        <taxon>Duplodnaviria</taxon>
        <taxon>Heunggongvirae</taxon>
        <taxon>Uroviricota</taxon>
        <taxon>Caudoviricetes</taxon>
    </lineage>
</organism>
<dbReference type="InterPro" id="IPR023346">
    <property type="entry name" value="Lysozyme-like_dom_sf"/>
</dbReference>
<dbReference type="CDD" id="cd13926">
    <property type="entry name" value="N-acetylmuramidase_GH108"/>
    <property type="match status" value="1"/>
</dbReference>
<proteinExistence type="predicted"/>
<accession>A0A8S5QCT7</accession>